<comment type="similarity">
    <text evidence="1">Belongs to the AHA1 family.</text>
</comment>
<keyword evidence="4" id="KW-1185">Reference proteome</keyword>
<name>A0AAW4FCV5_9HYPH</name>
<organism evidence="3 4">
    <name type="scientific">Ensifer canadensis</name>
    <dbReference type="NCBI Taxonomy" id="555315"/>
    <lineage>
        <taxon>Bacteria</taxon>
        <taxon>Pseudomonadati</taxon>
        <taxon>Pseudomonadota</taxon>
        <taxon>Alphaproteobacteria</taxon>
        <taxon>Hyphomicrobiales</taxon>
        <taxon>Rhizobiaceae</taxon>
        <taxon>Sinorhizobium/Ensifer group</taxon>
        <taxon>Ensifer</taxon>
    </lineage>
</organism>
<evidence type="ECO:0000259" key="2">
    <source>
        <dbReference type="Pfam" id="PF08327"/>
    </source>
</evidence>
<protein>
    <submittedName>
        <fullName evidence="3">SRPBCC domain-containing protein</fullName>
    </submittedName>
</protein>
<feature type="domain" description="Activator of Hsp90 ATPase homologue 1/2-like C-terminal" evidence="2">
    <location>
        <begin position="22"/>
        <end position="148"/>
    </location>
</feature>
<dbReference type="CDD" id="cd07814">
    <property type="entry name" value="SRPBCC_CalC_Aha1-like"/>
    <property type="match status" value="1"/>
</dbReference>
<comment type="caution">
    <text evidence="3">The sequence shown here is derived from an EMBL/GenBank/DDBJ whole genome shotgun (WGS) entry which is preliminary data.</text>
</comment>
<dbReference type="SUPFAM" id="SSF55961">
    <property type="entry name" value="Bet v1-like"/>
    <property type="match status" value="1"/>
</dbReference>
<gene>
    <name evidence="3" type="ORF">GFB56_03950</name>
</gene>
<evidence type="ECO:0000313" key="3">
    <source>
        <dbReference type="EMBL" id="MBM3089967.1"/>
    </source>
</evidence>
<reference evidence="3 4" key="1">
    <citation type="submission" date="2020-01" db="EMBL/GenBank/DDBJ databases">
        <title>Draft genome assembly of Ensifer adhaerens T173.</title>
        <authorList>
            <person name="Craig J.E."/>
            <person name="Stinchcombe J.R."/>
        </authorList>
    </citation>
    <scope>NUCLEOTIDE SEQUENCE [LARGE SCALE GENOMIC DNA]</scope>
    <source>
        <strain evidence="3 4">T173</strain>
    </source>
</reference>
<dbReference type="Gene3D" id="3.30.530.20">
    <property type="match status" value="1"/>
</dbReference>
<proteinExistence type="inferred from homology"/>
<sequence length="154" mass="17353">MNEVVLQPHTQDIVVDEVFPHAPETIWKTLTSGALISRWMMVATGFEPVEGNRFTFQTTPAGEWDGVIHCRVLEVKPNERFVYAWKGGHEANAGYGSRLDTVVTWTLSRVHNGTRLRLVHSGFVTPRNDTAFKNMSEGWKKVLTRIGTVTEGQD</sequence>
<dbReference type="RefSeq" id="WP_025425586.1">
    <property type="nucleotide sequence ID" value="NZ_CP083370.1"/>
</dbReference>
<dbReference type="AlphaFoldDB" id="A0AAW4FCV5"/>
<accession>A0AAW4FCV5</accession>
<dbReference type="EMBL" id="WXFA01000002">
    <property type="protein sequence ID" value="MBM3089967.1"/>
    <property type="molecule type" value="Genomic_DNA"/>
</dbReference>
<evidence type="ECO:0000313" key="4">
    <source>
        <dbReference type="Proteomes" id="UP000744980"/>
    </source>
</evidence>
<dbReference type="Pfam" id="PF08327">
    <property type="entry name" value="AHSA1"/>
    <property type="match status" value="1"/>
</dbReference>
<evidence type="ECO:0000256" key="1">
    <source>
        <dbReference type="ARBA" id="ARBA00006817"/>
    </source>
</evidence>
<dbReference type="InterPro" id="IPR023393">
    <property type="entry name" value="START-like_dom_sf"/>
</dbReference>
<dbReference type="InterPro" id="IPR013538">
    <property type="entry name" value="ASHA1/2-like_C"/>
</dbReference>
<dbReference type="Proteomes" id="UP000744980">
    <property type="component" value="Unassembled WGS sequence"/>
</dbReference>